<dbReference type="RefSeq" id="WP_125984259.1">
    <property type="nucleotide sequence ID" value="NZ_NGJS01000011.1"/>
</dbReference>
<keyword evidence="2" id="KW-1185">Reference proteome</keyword>
<sequence length="140" mass="15452">MKNIDLDLSSIASGGLQEKIDLEMDKVFQNIQDPNTKATAKRKVMITIDLTPDDNREVVSMTSFVKSTLAPLTDVATTILTGKNLDTGQVEARELKSSAKGQTYIDPDDLQAKTDTGEPIDVIEKEMENQQVIDLQKKRG</sequence>
<evidence type="ECO:0000313" key="2">
    <source>
        <dbReference type="Proteomes" id="UP000287857"/>
    </source>
</evidence>
<name>A0A429ZWU1_9ENTE</name>
<dbReference type="EMBL" id="NGJS01000011">
    <property type="protein sequence ID" value="RST98280.1"/>
    <property type="molecule type" value="Genomic_DNA"/>
</dbReference>
<accession>A0A429ZWU1</accession>
<proteinExistence type="predicted"/>
<gene>
    <name evidence="1" type="ORF">CBF37_08185</name>
</gene>
<dbReference type="AlphaFoldDB" id="A0A429ZWU1"/>
<reference evidence="1 2" key="1">
    <citation type="submission" date="2017-05" db="EMBL/GenBank/DDBJ databases">
        <title>Vagococcus spp. assemblies.</title>
        <authorList>
            <person name="Gulvik C.A."/>
        </authorList>
    </citation>
    <scope>NUCLEOTIDE SEQUENCE [LARGE SCALE GENOMIC DNA]</scope>
    <source>
        <strain evidence="1 2">SS1995</strain>
    </source>
</reference>
<dbReference type="OrthoDB" id="1956472at2"/>
<organism evidence="1 2">
    <name type="scientific">Vagococcus vulneris</name>
    <dbReference type="NCBI Taxonomy" id="1977869"/>
    <lineage>
        <taxon>Bacteria</taxon>
        <taxon>Bacillati</taxon>
        <taxon>Bacillota</taxon>
        <taxon>Bacilli</taxon>
        <taxon>Lactobacillales</taxon>
        <taxon>Enterococcaceae</taxon>
        <taxon>Vagococcus</taxon>
    </lineage>
</organism>
<protein>
    <submittedName>
        <fullName evidence="1">Replication terminator protein</fullName>
    </submittedName>
</protein>
<dbReference type="Proteomes" id="UP000287857">
    <property type="component" value="Unassembled WGS sequence"/>
</dbReference>
<evidence type="ECO:0000313" key="1">
    <source>
        <dbReference type="EMBL" id="RST98280.1"/>
    </source>
</evidence>
<comment type="caution">
    <text evidence="1">The sequence shown here is derived from an EMBL/GenBank/DDBJ whole genome shotgun (WGS) entry which is preliminary data.</text>
</comment>